<dbReference type="GO" id="GO:0000981">
    <property type="term" value="F:DNA-binding transcription factor activity, RNA polymerase II-specific"/>
    <property type="evidence" value="ECO:0007669"/>
    <property type="project" value="InterPro"/>
</dbReference>
<dbReference type="GO" id="GO:0003677">
    <property type="term" value="F:DNA binding"/>
    <property type="evidence" value="ECO:0007669"/>
    <property type="project" value="InterPro"/>
</dbReference>
<feature type="domain" description="Zn(2)-C6 fungal-type" evidence="5">
    <location>
        <begin position="29"/>
        <end position="57"/>
    </location>
</feature>
<dbReference type="PROSITE" id="PS50048">
    <property type="entry name" value="ZN2_CY6_FUNGAL_2"/>
    <property type="match status" value="1"/>
</dbReference>
<dbReference type="InterPro" id="IPR001138">
    <property type="entry name" value="Zn2Cys6_DnaBD"/>
</dbReference>
<reference evidence="6" key="2">
    <citation type="submission" date="2023-05" db="EMBL/GenBank/DDBJ databases">
        <authorList>
            <consortium name="Lawrence Berkeley National Laboratory"/>
            <person name="Steindorff A."/>
            <person name="Hensen N."/>
            <person name="Bonometti L."/>
            <person name="Westerberg I."/>
            <person name="Brannstrom I.O."/>
            <person name="Guillou S."/>
            <person name="Cros-Aarteil S."/>
            <person name="Calhoun S."/>
            <person name="Haridas S."/>
            <person name="Kuo A."/>
            <person name="Mondo S."/>
            <person name="Pangilinan J."/>
            <person name="Riley R."/>
            <person name="Labutti K."/>
            <person name="Andreopoulos B."/>
            <person name="Lipzen A."/>
            <person name="Chen C."/>
            <person name="Yanf M."/>
            <person name="Daum C."/>
            <person name="Ng V."/>
            <person name="Clum A."/>
            <person name="Ohm R."/>
            <person name="Martin F."/>
            <person name="Silar P."/>
            <person name="Natvig D."/>
            <person name="Lalanne C."/>
            <person name="Gautier V."/>
            <person name="Ament-Velasquez S.L."/>
            <person name="Kruys A."/>
            <person name="Hutchinson M.I."/>
            <person name="Powell A.J."/>
            <person name="Barry K."/>
            <person name="Miller A.N."/>
            <person name="Grigoriev I.V."/>
            <person name="Debuchy R."/>
            <person name="Gladieux P."/>
            <person name="Thoren M.H."/>
            <person name="Johannesson H."/>
        </authorList>
    </citation>
    <scope>NUCLEOTIDE SEQUENCE</scope>
    <source>
        <strain evidence="6">PSN243</strain>
    </source>
</reference>
<dbReference type="SMART" id="SM00906">
    <property type="entry name" value="Fungal_trans"/>
    <property type="match status" value="1"/>
</dbReference>
<comment type="subcellular location">
    <subcellularLocation>
        <location evidence="1">Nucleus</location>
    </subcellularLocation>
</comment>
<dbReference type="CDD" id="cd12148">
    <property type="entry name" value="fungal_TF_MHR"/>
    <property type="match status" value="1"/>
</dbReference>
<dbReference type="Pfam" id="PF04082">
    <property type="entry name" value="Fungal_trans"/>
    <property type="match status" value="1"/>
</dbReference>
<dbReference type="Pfam" id="PF00172">
    <property type="entry name" value="Zn_clus"/>
    <property type="match status" value="1"/>
</dbReference>
<dbReference type="Gene3D" id="4.10.240.10">
    <property type="entry name" value="Zn(2)-C6 fungal-type DNA-binding domain"/>
    <property type="match status" value="1"/>
</dbReference>
<keyword evidence="7" id="KW-1185">Reference proteome</keyword>
<dbReference type="GO" id="GO:0005634">
    <property type="term" value="C:nucleus"/>
    <property type="evidence" value="ECO:0007669"/>
    <property type="project" value="UniProtKB-SubCell"/>
</dbReference>
<dbReference type="InterPro" id="IPR050613">
    <property type="entry name" value="Sec_Metabolite_Reg"/>
</dbReference>
<evidence type="ECO:0000256" key="2">
    <source>
        <dbReference type="ARBA" id="ARBA00022723"/>
    </source>
</evidence>
<evidence type="ECO:0000259" key="5">
    <source>
        <dbReference type="PROSITE" id="PS50048"/>
    </source>
</evidence>
<evidence type="ECO:0000256" key="1">
    <source>
        <dbReference type="ARBA" id="ARBA00004123"/>
    </source>
</evidence>
<protein>
    <submittedName>
        <fullName evidence="6">Fungal-specific transcription factor domain-containing protein</fullName>
    </submittedName>
</protein>
<dbReference type="EMBL" id="MU865926">
    <property type="protein sequence ID" value="KAK4451948.1"/>
    <property type="molecule type" value="Genomic_DNA"/>
</dbReference>
<feature type="compositionally biased region" description="Basic and acidic residues" evidence="4">
    <location>
        <begin position="87"/>
        <end position="114"/>
    </location>
</feature>
<evidence type="ECO:0000256" key="4">
    <source>
        <dbReference type="SAM" id="MobiDB-lite"/>
    </source>
</evidence>
<dbReference type="InterPro" id="IPR036864">
    <property type="entry name" value="Zn2-C6_fun-type_DNA-bd_sf"/>
</dbReference>
<dbReference type="SMART" id="SM00066">
    <property type="entry name" value="GAL4"/>
    <property type="match status" value="1"/>
</dbReference>
<dbReference type="Proteomes" id="UP001321760">
    <property type="component" value="Unassembled WGS sequence"/>
</dbReference>
<proteinExistence type="predicted"/>
<accession>A0AAV9GXP5</accession>
<dbReference type="CDD" id="cd00067">
    <property type="entry name" value="GAL4"/>
    <property type="match status" value="1"/>
</dbReference>
<evidence type="ECO:0000313" key="6">
    <source>
        <dbReference type="EMBL" id="KAK4451948.1"/>
    </source>
</evidence>
<evidence type="ECO:0000313" key="7">
    <source>
        <dbReference type="Proteomes" id="UP001321760"/>
    </source>
</evidence>
<dbReference type="PANTHER" id="PTHR31001:SF85">
    <property type="entry name" value="ZN(II)2CYS6 TRANSCRIPTION FACTOR (EUROFUNG)"/>
    <property type="match status" value="1"/>
</dbReference>
<gene>
    <name evidence="6" type="ORF">QBC34DRAFT_47193</name>
</gene>
<keyword evidence="3" id="KW-0539">Nucleus</keyword>
<dbReference type="SUPFAM" id="SSF57701">
    <property type="entry name" value="Zn2/Cys6 DNA-binding domain"/>
    <property type="match status" value="1"/>
</dbReference>
<name>A0AAV9GXP5_9PEZI</name>
<dbReference type="PANTHER" id="PTHR31001">
    <property type="entry name" value="UNCHARACTERIZED TRANSCRIPTIONAL REGULATORY PROTEIN"/>
    <property type="match status" value="1"/>
</dbReference>
<dbReference type="AlphaFoldDB" id="A0AAV9GXP5"/>
<dbReference type="GO" id="GO:0006351">
    <property type="term" value="P:DNA-templated transcription"/>
    <property type="evidence" value="ECO:0007669"/>
    <property type="project" value="InterPro"/>
</dbReference>
<reference evidence="6" key="1">
    <citation type="journal article" date="2023" name="Mol. Phylogenet. Evol.">
        <title>Genome-scale phylogeny and comparative genomics of the fungal order Sordariales.</title>
        <authorList>
            <person name="Hensen N."/>
            <person name="Bonometti L."/>
            <person name="Westerberg I."/>
            <person name="Brannstrom I.O."/>
            <person name="Guillou S."/>
            <person name="Cros-Aarteil S."/>
            <person name="Calhoun S."/>
            <person name="Haridas S."/>
            <person name="Kuo A."/>
            <person name="Mondo S."/>
            <person name="Pangilinan J."/>
            <person name="Riley R."/>
            <person name="LaButti K."/>
            <person name="Andreopoulos B."/>
            <person name="Lipzen A."/>
            <person name="Chen C."/>
            <person name="Yan M."/>
            <person name="Daum C."/>
            <person name="Ng V."/>
            <person name="Clum A."/>
            <person name="Steindorff A."/>
            <person name="Ohm R.A."/>
            <person name="Martin F."/>
            <person name="Silar P."/>
            <person name="Natvig D.O."/>
            <person name="Lalanne C."/>
            <person name="Gautier V."/>
            <person name="Ament-Velasquez S.L."/>
            <person name="Kruys A."/>
            <person name="Hutchinson M.I."/>
            <person name="Powell A.J."/>
            <person name="Barry K."/>
            <person name="Miller A.N."/>
            <person name="Grigoriev I.V."/>
            <person name="Debuchy R."/>
            <person name="Gladieux P."/>
            <person name="Hiltunen Thoren M."/>
            <person name="Johannesson H."/>
        </authorList>
    </citation>
    <scope>NUCLEOTIDE SEQUENCE</scope>
    <source>
        <strain evidence="6">PSN243</strain>
    </source>
</reference>
<evidence type="ECO:0000256" key="3">
    <source>
        <dbReference type="ARBA" id="ARBA00023242"/>
    </source>
</evidence>
<sequence>MEPSPAPTTLQSAPSIASSSSSKAPRILACVLCQHRKIKCDRHFPCANCTKANVKCTPSTPAPARKRRRPNQDLQERLARCEELLKEYATEKPDDPATTPGRREQAPLYDDPKPKWQPAGKLVQEDGGVRFIDNFLIGTVYDELRAMRQIVETDEPEETSPESATPDDHSELILGADTPEQDVEDLWPQAGQVFRLWQVYLDRVNPLTKIIHVPTLQPYLAEAITRSPNVPKSVEALLFSIFLMAAIALTPDECQGLLGQSREEALQRYSKGVRLTLLRMNFLKSNDLNTLQALVIYLISLQGRYNRHAAWILNGIVIRMAQKMGLHRDGELLGLGPFDTEMRRRVWWQIIMVDAKYAMFSGLSHTLLPRNWDTKAPKNVNDADIYPSATEPFQDRDGPTEMIFCLLTYKFAKFMVDNPGLEQMLIAPQTADMQDTPGALSEDQAKKYRHTCEMLGKELIEMLDKYCDPQAGPVHEMAIAMRKFIVDKIQELITPPKLQKEFGTEVRNSKDNTFKIAVATLEHNEQNYMSSKDRGFIWFSLLHFQPDIFLYMAGQLCHRTEGNLVERAWRQVEVVFTFHPELFDVSNKTYSTIAIFILKAWRKREETVYSRTGHPPETPFYIEKLRASMPNDDYKTEPTPPNPYTPASLVEAQEVDATGFDQFLGGLLDVPQLEWDMFAGAPVNGGNMPSFGMYGLGGPPPEW</sequence>
<comment type="caution">
    <text evidence="6">The sequence shown here is derived from an EMBL/GenBank/DDBJ whole genome shotgun (WGS) entry which is preliminary data.</text>
</comment>
<organism evidence="6 7">
    <name type="scientific">Podospora aff. communis PSN243</name>
    <dbReference type="NCBI Taxonomy" id="3040156"/>
    <lineage>
        <taxon>Eukaryota</taxon>
        <taxon>Fungi</taxon>
        <taxon>Dikarya</taxon>
        <taxon>Ascomycota</taxon>
        <taxon>Pezizomycotina</taxon>
        <taxon>Sordariomycetes</taxon>
        <taxon>Sordariomycetidae</taxon>
        <taxon>Sordariales</taxon>
        <taxon>Podosporaceae</taxon>
        <taxon>Podospora</taxon>
    </lineage>
</organism>
<keyword evidence="2" id="KW-0479">Metal-binding</keyword>
<feature type="region of interest" description="Disordered" evidence="4">
    <location>
        <begin position="87"/>
        <end position="117"/>
    </location>
</feature>
<dbReference type="InterPro" id="IPR007219">
    <property type="entry name" value="XnlR_reg_dom"/>
</dbReference>
<dbReference type="GO" id="GO:0008270">
    <property type="term" value="F:zinc ion binding"/>
    <property type="evidence" value="ECO:0007669"/>
    <property type="project" value="InterPro"/>
</dbReference>